<dbReference type="AlphaFoldDB" id="A0A6P3X9S4"/>
<dbReference type="Proteomes" id="UP000515204">
    <property type="component" value="Unplaced"/>
</dbReference>
<name>A0A6P3X9S4_DINQU</name>
<evidence type="ECO:0000313" key="1">
    <source>
        <dbReference type="Proteomes" id="UP000515204"/>
    </source>
</evidence>
<protein>
    <submittedName>
        <fullName evidence="2">Uncharacterized protein LOC106744696</fullName>
    </submittedName>
</protein>
<dbReference type="GeneID" id="106744696"/>
<evidence type="ECO:0000313" key="2">
    <source>
        <dbReference type="RefSeq" id="XP_014475141.1"/>
    </source>
</evidence>
<organism evidence="1 2">
    <name type="scientific">Dinoponera quadriceps</name>
    <name type="common">South American ant</name>
    <dbReference type="NCBI Taxonomy" id="609295"/>
    <lineage>
        <taxon>Eukaryota</taxon>
        <taxon>Metazoa</taxon>
        <taxon>Ecdysozoa</taxon>
        <taxon>Arthropoda</taxon>
        <taxon>Hexapoda</taxon>
        <taxon>Insecta</taxon>
        <taxon>Pterygota</taxon>
        <taxon>Neoptera</taxon>
        <taxon>Endopterygota</taxon>
        <taxon>Hymenoptera</taxon>
        <taxon>Apocrita</taxon>
        <taxon>Aculeata</taxon>
        <taxon>Formicoidea</taxon>
        <taxon>Formicidae</taxon>
        <taxon>Ponerinae</taxon>
        <taxon>Ponerini</taxon>
        <taxon>Dinoponera</taxon>
    </lineage>
</organism>
<keyword evidence="1" id="KW-1185">Reference proteome</keyword>
<dbReference type="RefSeq" id="XP_014475141.1">
    <property type="nucleotide sequence ID" value="XM_014619655.1"/>
</dbReference>
<sequence>MAVKVQMAALCTVEAVLRANIVRNAESKSCACVYCGHEVTIESGYLAERIVKNGVSHIHMAVWSSSCRVLRSRKRSRTNLNVRSCDVASLAAALTKWRALRNHAPSDRSCVDKDATTNLVD</sequence>
<accession>A0A6P3X9S4</accession>
<gene>
    <name evidence="2" type="primary">LOC106744696</name>
</gene>
<proteinExistence type="predicted"/>
<dbReference type="KEGG" id="dqu:106744696"/>
<reference evidence="2" key="1">
    <citation type="submission" date="2025-08" db="UniProtKB">
        <authorList>
            <consortium name="RefSeq"/>
        </authorList>
    </citation>
    <scope>IDENTIFICATION</scope>
</reference>